<proteinExistence type="inferred from homology"/>
<evidence type="ECO:0000313" key="3">
    <source>
        <dbReference type="EMBL" id="OPX43324.1"/>
    </source>
</evidence>
<dbReference type="GO" id="GO:0003810">
    <property type="term" value="F:protein-glutamine gamma-glutamyltransferase activity"/>
    <property type="evidence" value="ECO:0007669"/>
    <property type="project" value="UniProtKB-EC"/>
</dbReference>
<comment type="caution">
    <text evidence="3">The sequence shown here is derived from an EMBL/GenBank/DDBJ whole genome shotgun (WGS) entry which is preliminary data.</text>
</comment>
<gene>
    <name evidence="3" type="primary">tgl</name>
    <name evidence="3" type="ORF">CLHUN_28720</name>
</gene>
<evidence type="ECO:0000313" key="4">
    <source>
        <dbReference type="Proteomes" id="UP000191554"/>
    </source>
</evidence>
<dbReference type="NCBIfam" id="NF002869">
    <property type="entry name" value="PRK03187.1"/>
    <property type="match status" value="1"/>
</dbReference>
<keyword evidence="3" id="KW-0012">Acyltransferase</keyword>
<reference evidence="3 4" key="1">
    <citation type="submission" date="2017-03" db="EMBL/GenBank/DDBJ databases">
        <title>Genome sequence of Clostridium hungatei DSM 14427.</title>
        <authorList>
            <person name="Poehlein A."/>
            <person name="Daniel R."/>
        </authorList>
    </citation>
    <scope>NUCLEOTIDE SEQUENCE [LARGE SCALE GENOMIC DNA]</scope>
    <source>
        <strain evidence="3 4">DSM 14427</strain>
    </source>
</reference>
<dbReference type="GO" id="GO:0030435">
    <property type="term" value="P:sporulation resulting in formation of a cellular spore"/>
    <property type="evidence" value="ECO:0007669"/>
    <property type="project" value="UniProtKB-KW"/>
</dbReference>
<protein>
    <submittedName>
        <fullName evidence="3">Protein-glutamine gamma-glutamyltransferase</fullName>
        <ecNumber evidence="3">2.3.2.13</ecNumber>
    </submittedName>
</protein>
<keyword evidence="4" id="KW-1185">Reference proteome</keyword>
<keyword evidence="1 3" id="KW-0808">Transferase</keyword>
<dbReference type="OrthoDB" id="1845399at2"/>
<dbReference type="EMBL" id="MZGX01000019">
    <property type="protein sequence ID" value="OPX43324.1"/>
    <property type="molecule type" value="Genomic_DNA"/>
</dbReference>
<dbReference type="Proteomes" id="UP000191554">
    <property type="component" value="Unassembled WGS sequence"/>
</dbReference>
<dbReference type="STRING" id="48256.CLHUN_28720"/>
<evidence type="ECO:0000256" key="2">
    <source>
        <dbReference type="ARBA" id="ARBA00022969"/>
    </source>
</evidence>
<dbReference type="EC" id="2.3.2.13" evidence="3"/>
<dbReference type="HAMAP" id="MF_00727">
    <property type="entry name" value="Tgl"/>
    <property type="match status" value="1"/>
</dbReference>
<organism evidence="3 4">
    <name type="scientific">Ruminiclostridium hungatei</name>
    <name type="common">Clostridium hungatei</name>
    <dbReference type="NCBI Taxonomy" id="48256"/>
    <lineage>
        <taxon>Bacteria</taxon>
        <taxon>Bacillati</taxon>
        <taxon>Bacillota</taxon>
        <taxon>Clostridia</taxon>
        <taxon>Eubacteriales</taxon>
        <taxon>Oscillospiraceae</taxon>
        <taxon>Ruminiclostridium</taxon>
    </lineage>
</organism>
<dbReference type="Pfam" id="PF20085">
    <property type="entry name" value="TGL"/>
    <property type="match status" value="1"/>
</dbReference>
<sequence length="270" mass="31064">MIKINGKVLDADFISQYGSNSVEGKVLDILMSSNEVYNYSSLNDLKFELSVRRSIVNASKSLNKSHMDFSVFRKSRCNPEFWYRTGEGGFELKSGVKPSDAIKDIYINSSKYATECATAMVIVYYKALVDVLPEQLFNRLFPRIYLMNWQHLSYNLGIVDYIRVSDYLPGDCRYFKNPDVDPVKPEWQGENVFLLDNGLYYGHGIGISSGERIIEILNKKRIKGSTVSAYLLPSAKRLDFKYLSNKYYEFPTRQKVEFNSLESNRESNLS</sequence>
<dbReference type="InterPro" id="IPR020916">
    <property type="entry name" value="Gln_gamma-glutamylTfrase_bac"/>
</dbReference>
<name>A0A1V4SHP9_RUMHU</name>
<evidence type="ECO:0000256" key="1">
    <source>
        <dbReference type="ARBA" id="ARBA00022679"/>
    </source>
</evidence>
<dbReference type="RefSeq" id="WP_080065320.1">
    <property type="nucleotide sequence ID" value="NZ_MZGX01000019.1"/>
</dbReference>
<accession>A0A1V4SHP9</accession>
<keyword evidence="2" id="KW-0749">Sporulation</keyword>
<dbReference type="AlphaFoldDB" id="A0A1V4SHP9"/>